<protein>
    <submittedName>
        <fullName evidence="5">Uncharacterized protein</fullName>
    </submittedName>
</protein>
<dbReference type="Proteomes" id="UP000794436">
    <property type="component" value="Unassembled WGS sequence"/>
</dbReference>
<feature type="region of interest" description="Disordered" evidence="1">
    <location>
        <begin position="107"/>
        <end position="130"/>
    </location>
</feature>
<accession>A0A8K1FD69</accession>
<dbReference type="EMBL" id="SPLM01000113">
    <property type="protein sequence ID" value="TMW57991.1"/>
    <property type="molecule type" value="Genomic_DNA"/>
</dbReference>
<keyword evidence="2" id="KW-0812">Transmembrane</keyword>
<gene>
    <name evidence="5" type="ORF">Poli38472_013465</name>
    <name evidence="3" type="ORF">Poli38472_014857</name>
    <name evidence="4" type="ORF">Poli38472_014865</name>
</gene>
<feature type="transmembrane region" description="Helical" evidence="2">
    <location>
        <begin position="7"/>
        <end position="27"/>
    </location>
</feature>
<sequence>MEREEIAIRVISILYALGIFLLILSLQSRDINTIMLVTVYTMVFSCPFLWCIIRFCREYAARRRLVVLPTKKEKKKPDIALPKAKAAVRTQAEILAEQRERVRNLHGVGDKKLKVKPPKRKGPPHLDKKA</sequence>
<keyword evidence="2" id="KW-0472">Membrane</keyword>
<evidence type="ECO:0000313" key="3">
    <source>
        <dbReference type="EMBL" id="TMW57670.1"/>
    </source>
</evidence>
<keyword evidence="6" id="KW-1185">Reference proteome</keyword>
<evidence type="ECO:0000256" key="1">
    <source>
        <dbReference type="SAM" id="MobiDB-lite"/>
    </source>
</evidence>
<evidence type="ECO:0000313" key="5">
    <source>
        <dbReference type="EMBL" id="TMW57991.1"/>
    </source>
</evidence>
<name>A0A8K1FD69_PYTOL</name>
<dbReference type="EMBL" id="SPLM01000129">
    <property type="protein sequence ID" value="TMW57678.1"/>
    <property type="molecule type" value="Genomic_DNA"/>
</dbReference>
<comment type="caution">
    <text evidence="5">The sequence shown here is derived from an EMBL/GenBank/DDBJ whole genome shotgun (WGS) entry which is preliminary data.</text>
</comment>
<reference evidence="5" key="1">
    <citation type="submission" date="2019-03" db="EMBL/GenBank/DDBJ databases">
        <title>Long read genome sequence of the mycoparasitic Pythium oligandrum ATCC 38472 isolated from sugarbeet rhizosphere.</title>
        <authorList>
            <person name="Gaulin E."/>
        </authorList>
    </citation>
    <scope>NUCLEOTIDE SEQUENCE</scope>
    <source>
        <strain evidence="5">ATCC 38472_TT</strain>
    </source>
</reference>
<dbReference type="EMBL" id="SPLM01000129">
    <property type="protein sequence ID" value="TMW57670.1"/>
    <property type="molecule type" value="Genomic_DNA"/>
</dbReference>
<evidence type="ECO:0000256" key="2">
    <source>
        <dbReference type="SAM" id="Phobius"/>
    </source>
</evidence>
<feature type="transmembrane region" description="Helical" evidence="2">
    <location>
        <begin position="33"/>
        <end position="53"/>
    </location>
</feature>
<dbReference type="AlphaFoldDB" id="A0A8K1FD69"/>
<organism evidence="5 6">
    <name type="scientific">Pythium oligandrum</name>
    <name type="common">Mycoparasitic fungus</name>
    <dbReference type="NCBI Taxonomy" id="41045"/>
    <lineage>
        <taxon>Eukaryota</taxon>
        <taxon>Sar</taxon>
        <taxon>Stramenopiles</taxon>
        <taxon>Oomycota</taxon>
        <taxon>Peronosporomycetes</taxon>
        <taxon>Pythiales</taxon>
        <taxon>Pythiaceae</taxon>
        <taxon>Pythium</taxon>
    </lineage>
</organism>
<proteinExistence type="predicted"/>
<dbReference type="OrthoDB" id="161061at2759"/>
<keyword evidence="2" id="KW-1133">Transmembrane helix</keyword>
<evidence type="ECO:0000313" key="6">
    <source>
        <dbReference type="Proteomes" id="UP000794436"/>
    </source>
</evidence>
<evidence type="ECO:0000313" key="4">
    <source>
        <dbReference type="EMBL" id="TMW57678.1"/>
    </source>
</evidence>
<feature type="compositionally biased region" description="Basic residues" evidence="1">
    <location>
        <begin position="113"/>
        <end position="123"/>
    </location>
</feature>